<gene>
    <name evidence="2" type="ORF">GCM10023342_29120</name>
</gene>
<proteinExistence type="predicted"/>
<name>A0ABP9RJG9_9GAMM</name>
<dbReference type="Proteomes" id="UP001500074">
    <property type="component" value="Unassembled WGS sequence"/>
</dbReference>
<evidence type="ECO:0000256" key="1">
    <source>
        <dbReference type="SAM" id="MobiDB-lite"/>
    </source>
</evidence>
<keyword evidence="3" id="KW-1185">Reference proteome</keyword>
<feature type="compositionally biased region" description="Basic and acidic residues" evidence="1">
    <location>
        <begin position="1"/>
        <end position="12"/>
    </location>
</feature>
<dbReference type="EMBL" id="BAABKI010000028">
    <property type="protein sequence ID" value="GAA5178489.1"/>
    <property type="molecule type" value="Genomic_DNA"/>
</dbReference>
<accession>A0ABP9RJG9</accession>
<evidence type="ECO:0000313" key="2">
    <source>
        <dbReference type="EMBL" id="GAA5178489.1"/>
    </source>
</evidence>
<sequence length="55" mass="6258">MTFELTHGEPRRGYPSSRQVRPEQSGADRAATDIASAHHEYCFEHEGLQIANFVR</sequence>
<protein>
    <submittedName>
        <fullName evidence="2">Uncharacterized protein</fullName>
    </submittedName>
</protein>
<comment type="caution">
    <text evidence="2">The sequence shown here is derived from an EMBL/GenBank/DDBJ whole genome shotgun (WGS) entry which is preliminary data.</text>
</comment>
<organism evidence="2 3">
    <name type="scientific">Modicisalibacter zincidurans</name>
    <dbReference type="NCBI Taxonomy" id="1178777"/>
    <lineage>
        <taxon>Bacteria</taxon>
        <taxon>Pseudomonadati</taxon>
        <taxon>Pseudomonadota</taxon>
        <taxon>Gammaproteobacteria</taxon>
        <taxon>Oceanospirillales</taxon>
        <taxon>Halomonadaceae</taxon>
        <taxon>Modicisalibacter</taxon>
    </lineage>
</organism>
<evidence type="ECO:0000313" key="3">
    <source>
        <dbReference type="Proteomes" id="UP001500074"/>
    </source>
</evidence>
<feature type="region of interest" description="Disordered" evidence="1">
    <location>
        <begin position="1"/>
        <end position="32"/>
    </location>
</feature>
<reference evidence="3" key="1">
    <citation type="journal article" date="2019" name="Int. J. Syst. Evol. Microbiol.">
        <title>The Global Catalogue of Microorganisms (GCM) 10K type strain sequencing project: providing services to taxonomists for standard genome sequencing and annotation.</title>
        <authorList>
            <consortium name="The Broad Institute Genomics Platform"/>
            <consortium name="The Broad Institute Genome Sequencing Center for Infectious Disease"/>
            <person name="Wu L."/>
            <person name="Ma J."/>
        </authorList>
    </citation>
    <scope>NUCLEOTIDE SEQUENCE [LARGE SCALE GENOMIC DNA]</scope>
    <source>
        <strain evidence="3">JCM 18472</strain>
    </source>
</reference>